<keyword evidence="5" id="KW-0547">Nucleotide-binding</keyword>
<evidence type="ECO:0000256" key="5">
    <source>
        <dbReference type="PIRSR" id="PIRSR000350-3"/>
    </source>
</evidence>
<comment type="cofactor">
    <cofactor evidence="5">
        <name>FAD</name>
        <dbReference type="ChEBI" id="CHEBI:57692"/>
    </cofactor>
    <text evidence="5">Binds 1 FAD per subunit.</text>
</comment>
<organism evidence="8 9">
    <name type="scientific">Hydrococcus rivularis NIES-593</name>
    <dbReference type="NCBI Taxonomy" id="1921803"/>
    <lineage>
        <taxon>Bacteria</taxon>
        <taxon>Bacillati</taxon>
        <taxon>Cyanobacteriota</taxon>
        <taxon>Cyanophyceae</taxon>
        <taxon>Pleurocapsales</taxon>
        <taxon>Hydrococcaceae</taxon>
        <taxon>Hydrococcus</taxon>
    </lineage>
</organism>
<keyword evidence="9" id="KW-1185">Reference proteome</keyword>
<dbReference type="Pfam" id="PF07992">
    <property type="entry name" value="Pyr_redox_2"/>
    <property type="match status" value="1"/>
</dbReference>
<accession>A0A1U7HFN9</accession>
<dbReference type="OrthoDB" id="501518at2"/>
<proteinExistence type="inferred from homology"/>
<dbReference type="GO" id="GO:0050660">
    <property type="term" value="F:flavin adenine dinucleotide binding"/>
    <property type="evidence" value="ECO:0007669"/>
    <property type="project" value="TreeGrafter"/>
</dbReference>
<evidence type="ECO:0000256" key="1">
    <source>
        <dbReference type="ARBA" id="ARBA00007532"/>
    </source>
</evidence>
<dbReference type="InterPro" id="IPR001100">
    <property type="entry name" value="Pyr_nuc-diS_OxRdtase"/>
</dbReference>
<feature type="binding site" evidence="5">
    <location>
        <position position="116"/>
    </location>
    <ligand>
        <name>FAD</name>
        <dbReference type="ChEBI" id="CHEBI:57692"/>
    </ligand>
</feature>
<keyword evidence="4" id="KW-0560">Oxidoreductase</keyword>
<gene>
    <name evidence="8" type="ORF">NIES593_13035</name>
</gene>
<dbReference type="FunFam" id="3.30.390.30:FF:000001">
    <property type="entry name" value="Dihydrolipoyl dehydrogenase"/>
    <property type="match status" value="1"/>
</dbReference>
<name>A0A1U7HFN9_9CYAN</name>
<feature type="binding site" evidence="5">
    <location>
        <begin position="142"/>
        <end position="144"/>
    </location>
    <ligand>
        <name>FAD</name>
        <dbReference type="ChEBI" id="CHEBI:57692"/>
    </ligand>
</feature>
<dbReference type="SUPFAM" id="SSF51905">
    <property type="entry name" value="FAD/NAD(P)-binding domain"/>
    <property type="match status" value="1"/>
</dbReference>
<evidence type="ECO:0000313" key="8">
    <source>
        <dbReference type="EMBL" id="OKH22390.1"/>
    </source>
</evidence>
<dbReference type="SUPFAM" id="SSF55424">
    <property type="entry name" value="FAD/NAD-linked reductases, dimerisation (C-terminal) domain"/>
    <property type="match status" value="1"/>
</dbReference>
<dbReference type="InterPro" id="IPR016156">
    <property type="entry name" value="FAD/NAD-linked_Rdtase_dimer_sf"/>
</dbReference>
<feature type="domain" description="FAD/NAD(P)-binding" evidence="7">
    <location>
        <begin position="5"/>
        <end position="323"/>
    </location>
</feature>
<comment type="similarity">
    <text evidence="1">Belongs to the class-I pyridine nucleotide-disulfide oxidoreductase family.</text>
</comment>
<dbReference type="Proteomes" id="UP000186868">
    <property type="component" value="Unassembled WGS sequence"/>
</dbReference>
<comment type="caution">
    <text evidence="8">The sequence shown here is derived from an EMBL/GenBank/DDBJ whole genome shotgun (WGS) entry which is preliminary data.</text>
</comment>
<keyword evidence="2" id="KW-0285">Flavoprotein</keyword>
<protein>
    <submittedName>
        <fullName evidence="8">Mercuric reductase</fullName>
    </submittedName>
</protein>
<dbReference type="PRINTS" id="PR00368">
    <property type="entry name" value="FADPNR"/>
</dbReference>
<evidence type="ECO:0000259" key="7">
    <source>
        <dbReference type="Pfam" id="PF07992"/>
    </source>
</evidence>
<dbReference type="GO" id="GO:0003955">
    <property type="term" value="F:NAD(P)H dehydrogenase (quinone) activity"/>
    <property type="evidence" value="ECO:0007669"/>
    <property type="project" value="TreeGrafter"/>
</dbReference>
<evidence type="ECO:0000256" key="2">
    <source>
        <dbReference type="ARBA" id="ARBA00022630"/>
    </source>
</evidence>
<dbReference type="PIRSF" id="PIRSF000350">
    <property type="entry name" value="Mercury_reductase_MerA"/>
    <property type="match status" value="1"/>
</dbReference>
<dbReference type="PRINTS" id="PR00411">
    <property type="entry name" value="PNDRDTASEI"/>
</dbReference>
<dbReference type="Gene3D" id="3.30.390.30">
    <property type="match status" value="1"/>
</dbReference>
<dbReference type="PANTHER" id="PTHR43014:SF4">
    <property type="entry name" value="PYRIDINE NUCLEOTIDE-DISULFIDE OXIDOREDUCTASE RCLA-RELATED"/>
    <property type="match status" value="1"/>
</dbReference>
<dbReference type="InterPro" id="IPR023753">
    <property type="entry name" value="FAD/NAD-binding_dom"/>
</dbReference>
<dbReference type="STRING" id="1921803.NIES593_13035"/>
<dbReference type="InterPro" id="IPR036188">
    <property type="entry name" value="FAD/NAD-bd_sf"/>
</dbReference>
<feature type="domain" description="Pyridine nucleotide-disulphide oxidoreductase dimerisation" evidence="6">
    <location>
        <begin position="343"/>
        <end position="451"/>
    </location>
</feature>
<evidence type="ECO:0000256" key="4">
    <source>
        <dbReference type="ARBA" id="ARBA00023002"/>
    </source>
</evidence>
<dbReference type="Pfam" id="PF02852">
    <property type="entry name" value="Pyr_redox_dim"/>
    <property type="match status" value="1"/>
</dbReference>
<sequence>MSVEYDLVVIGGSPEGVFAAIAAASLNARVALVEQSFKGYRGDCETIYHSTFSHIAHLSRRLDMAVQIGVYQPTPNLDIQLTQVASWAREVNAILSERHAPAVLASLGIDLIRGSGEFCRLPHQAFVVGNKKLRSRKYLIATDSRFVIPDIKGIEAVGYLTPNDLWQGDRLESLPGNLAIVGESPVAIQLAQNFSQTGRSVTLIVADRDLLCTEDLEAARLIQAQLEAFGVEILLESPVTQVLRIDGKKWLQAGDRAIEADEIILVGKRKANIDGLNLEGVGVRFDDRGIQLNEKLQTTNPRIYACGSVAGGYSLSHVARYEASIALKNALFLPLLKVDYRAIPYVMFTNPPLARVGMTEAQAKRRYGKDVWVVKQDFKASDRAQLLGETTGFCKLVIRGNAEILGAHVVGTQAGELIGAIALAMKNKIKLSSIASTSFPWLTFSEILQKLALEWQNQRFKTNKTLQNFLENLFTCLRNFSS</sequence>
<evidence type="ECO:0000313" key="9">
    <source>
        <dbReference type="Proteomes" id="UP000186868"/>
    </source>
</evidence>
<dbReference type="PANTHER" id="PTHR43014">
    <property type="entry name" value="MERCURIC REDUCTASE"/>
    <property type="match status" value="1"/>
</dbReference>
<dbReference type="RefSeq" id="WP_073599995.1">
    <property type="nucleotide sequence ID" value="NZ_MRCB01000014.1"/>
</dbReference>
<keyword evidence="3 5" id="KW-0274">FAD</keyword>
<evidence type="ECO:0000256" key="3">
    <source>
        <dbReference type="ARBA" id="ARBA00022827"/>
    </source>
</evidence>
<dbReference type="EMBL" id="MRCB01000014">
    <property type="protein sequence ID" value="OKH22390.1"/>
    <property type="molecule type" value="Genomic_DNA"/>
</dbReference>
<dbReference type="InterPro" id="IPR004099">
    <property type="entry name" value="Pyr_nucl-diS_OxRdtase_dimer"/>
</dbReference>
<dbReference type="Gene3D" id="3.50.50.60">
    <property type="entry name" value="FAD/NAD(P)-binding domain"/>
    <property type="match status" value="2"/>
</dbReference>
<evidence type="ECO:0000259" key="6">
    <source>
        <dbReference type="Pfam" id="PF02852"/>
    </source>
</evidence>
<dbReference type="AlphaFoldDB" id="A0A1U7HFN9"/>
<reference evidence="8 9" key="1">
    <citation type="submission" date="2016-11" db="EMBL/GenBank/DDBJ databases">
        <title>Draft Genome Sequences of Nine Cyanobacterial Strains from Diverse Habitats.</title>
        <authorList>
            <person name="Zhu T."/>
            <person name="Hou S."/>
            <person name="Lu X."/>
            <person name="Hess W.R."/>
        </authorList>
    </citation>
    <scope>NUCLEOTIDE SEQUENCE [LARGE SCALE GENOMIC DNA]</scope>
    <source>
        <strain evidence="8 9">NIES-593</strain>
    </source>
</reference>